<feature type="transmembrane region" description="Helical" evidence="8">
    <location>
        <begin position="43"/>
        <end position="76"/>
    </location>
</feature>
<feature type="transmembrane region" description="Helical" evidence="8">
    <location>
        <begin position="122"/>
        <end position="140"/>
    </location>
</feature>
<keyword evidence="6 8" id="KW-1133">Transmembrane helix</keyword>
<evidence type="ECO:0000256" key="1">
    <source>
        <dbReference type="ARBA" id="ARBA00004651"/>
    </source>
</evidence>
<dbReference type="Proteomes" id="UP000004835">
    <property type="component" value="Unassembled WGS sequence"/>
</dbReference>
<feature type="transmembrane region" description="Helical" evidence="8">
    <location>
        <begin position="186"/>
        <end position="205"/>
    </location>
</feature>
<dbReference type="PANTHER" id="PTHR16119:SF17">
    <property type="entry name" value="TRANSMEMBRANE PROTEIN 144"/>
    <property type="match status" value="1"/>
</dbReference>
<comment type="similarity">
    <text evidence="2">Belongs to the GRP transporter (TC 2.A.7.5) family.</text>
</comment>
<dbReference type="GO" id="GO:0015144">
    <property type="term" value="F:carbohydrate transmembrane transporter activity"/>
    <property type="evidence" value="ECO:0007669"/>
    <property type="project" value="InterPro"/>
</dbReference>
<keyword evidence="7 8" id="KW-0472">Membrane</keyword>
<evidence type="ECO:0000313" key="9">
    <source>
        <dbReference type="EMBL" id="EGC70244.1"/>
    </source>
</evidence>
<gene>
    <name evidence="9" type="ORF">HMPREF9087_0978</name>
</gene>
<evidence type="ECO:0000313" key="10">
    <source>
        <dbReference type="Proteomes" id="UP000004835"/>
    </source>
</evidence>
<dbReference type="GO" id="GO:0005886">
    <property type="term" value="C:plasma membrane"/>
    <property type="evidence" value="ECO:0007669"/>
    <property type="project" value="UniProtKB-SubCell"/>
</dbReference>
<comment type="caution">
    <text evidence="9">The sequence shown here is derived from an EMBL/GenBank/DDBJ whole genome shotgun (WGS) entry which is preliminary data.</text>
</comment>
<dbReference type="HOGENOM" id="CLU_076024_0_0_9"/>
<dbReference type="SUPFAM" id="SSF103481">
    <property type="entry name" value="Multidrug resistance efflux transporter EmrE"/>
    <property type="match status" value="2"/>
</dbReference>
<evidence type="ECO:0000256" key="5">
    <source>
        <dbReference type="ARBA" id="ARBA00022692"/>
    </source>
</evidence>
<proteinExistence type="inferred from homology"/>
<keyword evidence="4 9" id="KW-0762">Sugar transport</keyword>
<evidence type="ECO:0000256" key="7">
    <source>
        <dbReference type="ARBA" id="ARBA00023136"/>
    </source>
</evidence>
<protein>
    <submittedName>
        <fullName evidence="9">Sugar transport protein</fullName>
    </submittedName>
</protein>
<feature type="transmembrane region" description="Helical" evidence="8">
    <location>
        <begin position="241"/>
        <end position="261"/>
    </location>
</feature>
<feature type="transmembrane region" description="Helical" evidence="8">
    <location>
        <begin position="88"/>
        <end position="116"/>
    </location>
</feature>
<sequence>MVRMNEMEILVALVPMFAWGSIGLVSAKLGGDANQQTLGMTIGAFFFSLVVYFVTMPVIDGKVILIGLLSGLFWSVGQNGQFHGMKYLGVSVGLPLSTGMQLILNTVAGALFFAEWTQTRDYALGVSALILLVIGAYLTARQDGESPVEAGSKMLDFPKGFRALISSTIGYGAYTILITWAGLDPLAIILPQSVGMLIGASLFALRKTKVDRFVGKNTLSGLLWGIGNVCMLITVQQVGLAVGFSLSQMGIIISTLGGIFILGEKKTKKELRYVVIGCLLVIIGGVLLGYMKAT</sequence>
<evidence type="ECO:0000256" key="2">
    <source>
        <dbReference type="ARBA" id="ARBA00006117"/>
    </source>
</evidence>
<keyword evidence="3" id="KW-0813">Transport</keyword>
<reference evidence="9 10" key="1">
    <citation type="submission" date="2011-01" db="EMBL/GenBank/DDBJ databases">
        <authorList>
            <person name="Muzny D."/>
            <person name="Qin X."/>
            <person name="Deng J."/>
            <person name="Jiang H."/>
            <person name="Liu Y."/>
            <person name="Qu J."/>
            <person name="Song X.-Z."/>
            <person name="Zhang L."/>
            <person name="Thornton R."/>
            <person name="Coyle M."/>
            <person name="Francisco L."/>
            <person name="Jackson L."/>
            <person name="Javaid M."/>
            <person name="Korchina V."/>
            <person name="Kovar C."/>
            <person name="Mata R."/>
            <person name="Mathew T."/>
            <person name="Ngo R."/>
            <person name="Nguyen L."/>
            <person name="Nguyen N."/>
            <person name="Okwuonu G."/>
            <person name="Ongeri F."/>
            <person name="Pham C."/>
            <person name="Simmons D."/>
            <person name="Wilczek-Boney K."/>
            <person name="Hale W."/>
            <person name="Jakkamsetti A."/>
            <person name="Pham P."/>
            <person name="Ruth R."/>
            <person name="San Lucas F."/>
            <person name="Warren J."/>
            <person name="Zhang J."/>
            <person name="Zhao Z."/>
            <person name="Zhou C."/>
            <person name="Zhu D."/>
            <person name="Lee S."/>
            <person name="Bess C."/>
            <person name="Blankenburg K."/>
            <person name="Forbes L."/>
            <person name="Fu Q."/>
            <person name="Gubbala S."/>
            <person name="Hirani K."/>
            <person name="Jayaseelan J.C."/>
            <person name="Lara F."/>
            <person name="Munidasa M."/>
            <person name="Palculict T."/>
            <person name="Patil S."/>
            <person name="Pu L.-L."/>
            <person name="Saada N."/>
            <person name="Tang L."/>
            <person name="Weissenberger G."/>
            <person name="Zhu Y."/>
            <person name="Hemphill L."/>
            <person name="Shang Y."/>
            <person name="Youmans B."/>
            <person name="Ayvaz T."/>
            <person name="Ross M."/>
            <person name="Santibanez J."/>
            <person name="Aqrawi P."/>
            <person name="Gross S."/>
            <person name="Joshi V."/>
            <person name="Fowler G."/>
            <person name="Nazareth L."/>
            <person name="Reid J."/>
            <person name="Worley K."/>
            <person name="Petrosino J."/>
            <person name="Highlander S."/>
            <person name="Gibbs R."/>
        </authorList>
    </citation>
    <scope>NUCLEOTIDE SEQUENCE [LARGE SCALE GENOMIC DNA]</scope>
    <source>
        <strain evidence="9 10">ATCC 12755</strain>
    </source>
</reference>
<evidence type="ECO:0000256" key="3">
    <source>
        <dbReference type="ARBA" id="ARBA00022448"/>
    </source>
</evidence>
<feature type="transmembrane region" description="Helical" evidence="8">
    <location>
        <begin position="273"/>
        <end position="291"/>
    </location>
</feature>
<feature type="transmembrane region" description="Helical" evidence="8">
    <location>
        <begin position="161"/>
        <end position="180"/>
    </location>
</feature>
<comment type="subcellular location">
    <subcellularLocation>
        <location evidence="1">Cell membrane</location>
        <topology evidence="1">Multi-pass membrane protein</topology>
    </subcellularLocation>
</comment>
<organism evidence="9 10">
    <name type="scientific">Enterococcus casseliflavus ATCC 12755</name>
    <dbReference type="NCBI Taxonomy" id="888066"/>
    <lineage>
        <taxon>Bacteria</taxon>
        <taxon>Bacillati</taxon>
        <taxon>Bacillota</taxon>
        <taxon>Bacilli</taxon>
        <taxon>Lactobacillales</taxon>
        <taxon>Enterococcaceae</taxon>
        <taxon>Enterococcus</taxon>
    </lineage>
</organism>
<evidence type="ECO:0000256" key="6">
    <source>
        <dbReference type="ARBA" id="ARBA00022989"/>
    </source>
</evidence>
<evidence type="ECO:0000256" key="4">
    <source>
        <dbReference type="ARBA" id="ARBA00022597"/>
    </source>
</evidence>
<keyword evidence="5 8" id="KW-0812">Transmembrane</keyword>
<dbReference type="CDD" id="cd23110">
    <property type="entry name" value="GRP"/>
    <property type="match status" value="1"/>
</dbReference>
<evidence type="ECO:0000256" key="8">
    <source>
        <dbReference type="SAM" id="Phobius"/>
    </source>
</evidence>
<dbReference type="EMBL" id="AEWT01000009">
    <property type="protein sequence ID" value="EGC70244.1"/>
    <property type="molecule type" value="Genomic_DNA"/>
</dbReference>
<dbReference type="PANTHER" id="PTHR16119">
    <property type="entry name" value="TRANSMEMBRANE PROTEIN 144"/>
    <property type="match status" value="1"/>
</dbReference>
<dbReference type="InterPro" id="IPR010651">
    <property type="entry name" value="Sugar_transport"/>
</dbReference>
<dbReference type="InterPro" id="IPR037185">
    <property type="entry name" value="EmrE-like"/>
</dbReference>
<accession>F0EHT6</accession>
<name>F0EHT6_ENTCA</name>
<dbReference type="AlphaFoldDB" id="F0EHT6"/>
<dbReference type="Pfam" id="PF06800">
    <property type="entry name" value="Sugar_transport"/>
    <property type="match status" value="1"/>
</dbReference>
<feature type="transmembrane region" description="Helical" evidence="8">
    <location>
        <begin position="217"/>
        <end position="235"/>
    </location>
</feature>